<organism evidence="3">
    <name type="scientific">bioreactor metagenome</name>
    <dbReference type="NCBI Taxonomy" id="1076179"/>
    <lineage>
        <taxon>unclassified sequences</taxon>
        <taxon>metagenomes</taxon>
        <taxon>ecological metagenomes</taxon>
    </lineage>
</organism>
<dbReference type="EMBL" id="VSSQ01058298">
    <property type="protein sequence ID" value="MPN12024.1"/>
    <property type="molecule type" value="Genomic_DNA"/>
</dbReference>
<accession>A0A645FHT1</accession>
<dbReference type="SUPFAM" id="SSF51735">
    <property type="entry name" value="NAD(P)-binding Rossmann-fold domains"/>
    <property type="match status" value="1"/>
</dbReference>
<dbReference type="NCBIfam" id="TIGR01777">
    <property type="entry name" value="yfcH"/>
    <property type="match status" value="1"/>
</dbReference>
<dbReference type="Gene3D" id="3.40.50.720">
    <property type="entry name" value="NAD(P)-binding Rossmann-like Domain"/>
    <property type="match status" value="1"/>
</dbReference>
<evidence type="ECO:0000259" key="1">
    <source>
        <dbReference type="Pfam" id="PF01370"/>
    </source>
</evidence>
<gene>
    <name evidence="3" type="ORF">SDC9_159334</name>
</gene>
<dbReference type="PANTHER" id="PTHR11092:SF0">
    <property type="entry name" value="EPIMERASE FAMILY PROTEIN SDR39U1"/>
    <property type="match status" value="1"/>
</dbReference>
<dbReference type="InterPro" id="IPR036291">
    <property type="entry name" value="NAD(P)-bd_dom_sf"/>
</dbReference>
<dbReference type="PANTHER" id="PTHR11092">
    <property type="entry name" value="SUGAR NUCLEOTIDE EPIMERASE RELATED"/>
    <property type="match status" value="1"/>
</dbReference>
<feature type="domain" description="DUF1731" evidence="2">
    <location>
        <begin position="213"/>
        <end position="251"/>
    </location>
</feature>
<dbReference type="InterPro" id="IPR013549">
    <property type="entry name" value="DUF1731"/>
</dbReference>
<dbReference type="AlphaFoldDB" id="A0A645FHT1"/>
<reference evidence="3" key="1">
    <citation type="submission" date="2019-08" db="EMBL/GenBank/DDBJ databases">
        <authorList>
            <person name="Kucharzyk K."/>
            <person name="Murdoch R.W."/>
            <person name="Higgins S."/>
            <person name="Loffler F."/>
        </authorList>
    </citation>
    <scope>NUCLEOTIDE SEQUENCE</scope>
</reference>
<comment type="caution">
    <text evidence="3">The sequence shown here is derived from an EMBL/GenBank/DDBJ whole genome shotgun (WGS) entry which is preliminary data.</text>
</comment>
<dbReference type="Pfam" id="PF08338">
    <property type="entry name" value="DUF1731"/>
    <property type="match status" value="1"/>
</dbReference>
<evidence type="ECO:0000259" key="2">
    <source>
        <dbReference type="Pfam" id="PF08338"/>
    </source>
</evidence>
<name>A0A645FHT1_9ZZZZ</name>
<dbReference type="Pfam" id="PF01370">
    <property type="entry name" value="Epimerase"/>
    <property type="match status" value="1"/>
</dbReference>
<dbReference type="InterPro" id="IPR001509">
    <property type="entry name" value="Epimerase_deHydtase"/>
</dbReference>
<protein>
    <submittedName>
        <fullName evidence="3">Epimerase family protein</fullName>
    </submittedName>
</protein>
<evidence type="ECO:0000313" key="3">
    <source>
        <dbReference type="EMBL" id="MPN12024.1"/>
    </source>
</evidence>
<sequence length="256" mass="28129">MLQKGHQVIGLNRGFDSVQVGQCDVVFNLAGASINRRWSKKGMEEIFSSRIGTTRRLCSMIREGSKVKLMVSTSATGIYSTNDHLRHDEYHNTIGNGFLADVCKAWENEALSASDITRVVIARLGVVMDQSGGALPKMALPFKFGVTAIFGNGSQIISWIMLEDLIRAFVSIAENNCIPNGNIVNMCAPNPITYKELANKLSERYKTFAKIRIPGFVLKTAMGEASSIILEGQHVTSKVLQECGFSFTNPSFTLKK</sequence>
<dbReference type="InterPro" id="IPR010099">
    <property type="entry name" value="SDR39U1"/>
</dbReference>
<feature type="domain" description="NAD-dependent epimerase/dehydratase" evidence="1">
    <location>
        <begin position="21"/>
        <end position="186"/>
    </location>
</feature>
<proteinExistence type="predicted"/>